<evidence type="ECO:0000256" key="1">
    <source>
        <dbReference type="ARBA" id="ARBA00023235"/>
    </source>
</evidence>
<sequence>MPLKGIPHLISPELLYALASMGHGDEIVLADSNFPSESIARANGARLILCDGLPIPKLLRQILKLFPLDQYVAEPVALMDRVDDDKKKGLDVPIWNEYKEIVGNNVQFEMVERFKFYERAKKCFAVVRTGESAIYANIILKKGVVVTKKQSKNEHEDVVE</sequence>
<dbReference type="GO" id="GO:0036373">
    <property type="term" value="F:L-fucose mutarotase activity"/>
    <property type="evidence" value="ECO:0007669"/>
    <property type="project" value="UniProtKB-EC"/>
</dbReference>
<organism evidence="5 6">
    <name type="scientific">Rotaria sordida</name>
    <dbReference type="NCBI Taxonomy" id="392033"/>
    <lineage>
        <taxon>Eukaryota</taxon>
        <taxon>Metazoa</taxon>
        <taxon>Spiralia</taxon>
        <taxon>Gnathifera</taxon>
        <taxon>Rotifera</taxon>
        <taxon>Eurotatoria</taxon>
        <taxon>Bdelloidea</taxon>
        <taxon>Philodinida</taxon>
        <taxon>Philodinidae</taxon>
        <taxon>Rotaria</taxon>
    </lineage>
</organism>
<dbReference type="InterPro" id="IPR007721">
    <property type="entry name" value="RbsD_FucU"/>
</dbReference>
<dbReference type="Pfam" id="PF05025">
    <property type="entry name" value="RbsD_FucU"/>
    <property type="match status" value="1"/>
</dbReference>
<dbReference type="Proteomes" id="UP000663854">
    <property type="component" value="Unassembled WGS sequence"/>
</dbReference>
<dbReference type="GO" id="GO:0042806">
    <property type="term" value="F:fucose binding"/>
    <property type="evidence" value="ECO:0007669"/>
    <property type="project" value="TreeGrafter"/>
</dbReference>
<dbReference type="EMBL" id="CAJNOH010000251">
    <property type="protein sequence ID" value="CAF0968472.1"/>
    <property type="molecule type" value="Genomic_DNA"/>
</dbReference>
<evidence type="ECO:0000256" key="3">
    <source>
        <dbReference type="ARBA" id="ARBA00038859"/>
    </source>
</evidence>
<keyword evidence="1" id="KW-0413">Isomerase</keyword>
<protein>
    <recommendedName>
        <fullName evidence="3">L-fucose mutarotase</fullName>
        <ecNumber evidence="3">5.1.3.29</ecNumber>
    </recommendedName>
</protein>
<proteinExistence type="predicted"/>
<evidence type="ECO:0000313" key="5">
    <source>
        <dbReference type="EMBL" id="CAF1028368.1"/>
    </source>
</evidence>
<evidence type="ECO:0000256" key="2">
    <source>
        <dbReference type="ARBA" id="ARBA00036324"/>
    </source>
</evidence>
<dbReference type="AlphaFoldDB" id="A0A814IUZ1"/>
<comment type="catalytic activity">
    <reaction evidence="2">
        <text>alpha-L-fucose = beta-L-fucose</text>
        <dbReference type="Rhea" id="RHEA:25580"/>
        <dbReference type="ChEBI" id="CHEBI:42548"/>
        <dbReference type="ChEBI" id="CHEBI:42589"/>
        <dbReference type="EC" id="5.1.3.29"/>
    </reaction>
</comment>
<comment type="caution">
    <text evidence="5">The sequence shown here is derived from an EMBL/GenBank/DDBJ whole genome shotgun (WGS) entry which is preliminary data.</text>
</comment>
<dbReference type="EC" id="5.1.3.29" evidence="3"/>
<dbReference type="PANTHER" id="PTHR31690">
    <property type="entry name" value="FUCOSE MUTAROTASE"/>
    <property type="match status" value="1"/>
</dbReference>
<name>A0A814IUZ1_9BILA</name>
<evidence type="ECO:0000313" key="6">
    <source>
        <dbReference type="Proteomes" id="UP000663870"/>
    </source>
</evidence>
<keyword evidence="6" id="KW-1185">Reference proteome</keyword>
<dbReference type="PANTHER" id="PTHR31690:SF4">
    <property type="entry name" value="FUCOSE MUTAROTASE"/>
    <property type="match status" value="1"/>
</dbReference>
<dbReference type="Gene3D" id="3.40.1650.10">
    <property type="entry name" value="RbsD-like domain"/>
    <property type="match status" value="1"/>
</dbReference>
<reference evidence="5" key="1">
    <citation type="submission" date="2021-02" db="EMBL/GenBank/DDBJ databases">
        <authorList>
            <person name="Nowell W R."/>
        </authorList>
    </citation>
    <scope>NUCLEOTIDE SEQUENCE</scope>
</reference>
<dbReference type="GO" id="GO:0006004">
    <property type="term" value="P:fucose metabolic process"/>
    <property type="evidence" value="ECO:0007669"/>
    <property type="project" value="TreeGrafter"/>
</dbReference>
<dbReference type="Proteomes" id="UP000663870">
    <property type="component" value="Unassembled WGS sequence"/>
</dbReference>
<dbReference type="InterPro" id="IPR050443">
    <property type="entry name" value="RbsD/FucU_mutarotase"/>
</dbReference>
<dbReference type="InterPro" id="IPR023750">
    <property type="entry name" value="RbsD-like_sf"/>
</dbReference>
<accession>A0A814IUZ1</accession>
<evidence type="ECO:0000313" key="4">
    <source>
        <dbReference type="EMBL" id="CAF0968472.1"/>
    </source>
</evidence>
<dbReference type="EMBL" id="CAJNOL010000362">
    <property type="protein sequence ID" value="CAF1028368.1"/>
    <property type="molecule type" value="Genomic_DNA"/>
</dbReference>
<gene>
    <name evidence="5" type="ORF">JXQ802_LOCUS15519</name>
    <name evidence="4" type="ORF">PYM288_LOCUS12984</name>
</gene>
<dbReference type="SUPFAM" id="SSF102546">
    <property type="entry name" value="RbsD-like"/>
    <property type="match status" value="1"/>
</dbReference>